<dbReference type="EMBL" id="JBHUOF010000004">
    <property type="protein sequence ID" value="MFD2798589.1"/>
    <property type="molecule type" value="Genomic_DNA"/>
</dbReference>
<dbReference type="InterPro" id="IPR027417">
    <property type="entry name" value="P-loop_NTPase"/>
</dbReference>
<name>A0ABW5W538_9PSEU</name>
<dbReference type="InterPro" id="IPR006073">
    <property type="entry name" value="GTP-bd"/>
</dbReference>
<protein>
    <submittedName>
        <fullName evidence="2">GTPase</fullName>
    </submittedName>
</protein>
<dbReference type="Gene3D" id="3.40.50.300">
    <property type="entry name" value="P-loop containing nucleotide triphosphate hydrolases"/>
    <property type="match status" value="1"/>
</dbReference>
<organism evidence="2 3">
    <name type="scientific">Prauserella oleivorans</name>
    <dbReference type="NCBI Taxonomy" id="1478153"/>
    <lineage>
        <taxon>Bacteria</taxon>
        <taxon>Bacillati</taxon>
        <taxon>Actinomycetota</taxon>
        <taxon>Actinomycetes</taxon>
        <taxon>Pseudonocardiales</taxon>
        <taxon>Pseudonocardiaceae</taxon>
        <taxon>Prauserella</taxon>
    </lineage>
</organism>
<evidence type="ECO:0000313" key="2">
    <source>
        <dbReference type="EMBL" id="MFD2798589.1"/>
    </source>
</evidence>
<dbReference type="RefSeq" id="WP_377389567.1">
    <property type="nucleotide sequence ID" value="NZ_JBHSAN010000017.1"/>
</dbReference>
<keyword evidence="3" id="KW-1185">Reference proteome</keyword>
<feature type="domain" description="G" evidence="1">
    <location>
        <begin position="40"/>
        <end position="118"/>
    </location>
</feature>
<dbReference type="CDD" id="cd00882">
    <property type="entry name" value="Ras_like_GTPase"/>
    <property type="match status" value="1"/>
</dbReference>
<reference evidence="3" key="1">
    <citation type="journal article" date="2019" name="Int. J. Syst. Evol. Microbiol.">
        <title>The Global Catalogue of Microorganisms (GCM) 10K type strain sequencing project: providing services to taxonomists for standard genome sequencing and annotation.</title>
        <authorList>
            <consortium name="The Broad Institute Genomics Platform"/>
            <consortium name="The Broad Institute Genome Sequencing Center for Infectious Disease"/>
            <person name="Wu L."/>
            <person name="Ma J."/>
        </authorList>
    </citation>
    <scope>NUCLEOTIDE SEQUENCE [LARGE SCALE GENOMIC DNA]</scope>
    <source>
        <strain evidence="3">IBRC-M 10906</strain>
    </source>
</reference>
<evidence type="ECO:0000259" key="1">
    <source>
        <dbReference type="Pfam" id="PF01926"/>
    </source>
</evidence>
<evidence type="ECO:0000313" key="3">
    <source>
        <dbReference type="Proteomes" id="UP001597478"/>
    </source>
</evidence>
<gene>
    <name evidence="2" type="ORF">ACFS2C_04200</name>
</gene>
<dbReference type="Pfam" id="PF01926">
    <property type="entry name" value="MMR_HSR1"/>
    <property type="match status" value="1"/>
</dbReference>
<comment type="caution">
    <text evidence="2">The sequence shown here is derived from an EMBL/GenBank/DDBJ whole genome shotgun (WGS) entry which is preliminary data.</text>
</comment>
<sequence>MSLPERTWALLDRALEAYANSPRATAWLRGHRARFAEPIRVAVAGPAGSGKSTLVRALAGDVEPAWQGQGVARFHVPQSRSQPELILVDTPAADGESAETGVVERACLDADALLYLTAHPHAADLSLPRTVLDRPVARMSPITTLVVLSRADELGGGRPDALVSARQVARRHRRVGELAAMCQDVVAVAGLAASGARTLSDEDFETVAALAAVPKEELEPLLLSVDRFAAEPGRQAVLARLGLFGVRLATTLVRHGATSRTALSAQLLQRSGFTDLRDSITRYLTEHAPVLKARSALLGLEVVLRMEPRPEAAALVTEFERTLAAAHEFAELRALSAVTTGRVRLPDELREEAVRLLGGYGAEPASRLGVEIPDPQRAFGALRRWQGCAANPVLGAAERRAAAVVVRSCEALVTGFR</sequence>
<dbReference type="Proteomes" id="UP001597478">
    <property type="component" value="Unassembled WGS sequence"/>
</dbReference>
<proteinExistence type="predicted"/>
<dbReference type="SUPFAM" id="SSF52540">
    <property type="entry name" value="P-loop containing nucleoside triphosphate hydrolases"/>
    <property type="match status" value="1"/>
</dbReference>
<accession>A0ABW5W538</accession>